<protein>
    <submittedName>
        <fullName evidence="2">Uncharacterized protein</fullName>
    </submittedName>
</protein>
<keyword evidence="3" id="KW-1185">Reference proteome</keyword>
<reference evidence="2 3" key="1">
    <citation type="journal article" date="2012" name="Genome Biol.">
        <title>Genome and low-iron response of an oceanic diatom adapted to chronic iron limitation.</title>
        <authorList>
            <person name="Lommer M."/>
            <person name="Specht M."/>
            <person name="Roy A.S."/>
            <person name="Kraemer L."/>
            <person name="Andreson R."/>
            <person name="Gutowska M.A."/>
            <person name="Wolf J."/>
            <person name="Bergner S.V."/>
            <person name="Schilhabel M.B."/>
            <person name="Klostermeier U.C."/>
            <person name="Beiko R.G."/>
            <person name="Rosenstiel P."/>
            <person name="Hippler M."/>
            <person name="Laroche J."/>
        </authorList>
    </citation>
    <scope>NUCLEOTIDE SEQUENCE [LARGE SCALE GENOMIC DNA]</scope>
    <source>
        <strain evidence="2 3">CCMP1005</strain>
    </source>
</reference>
<name>K0RTZ7_THAOC</name>
<organism evidence="2 3">
    <name type="scientific">Thalassiosira oceanica</name>
    <name type="common">Marine diatom</name>
    <dbReference type="NCBI Taxonomy" id="159749"/>
    <lineage>
        <taxon>Eukaryota</taxon>
        <taxon>Sar</taxon>
        <taxon>Stramenopiles</taxon>
        <taxon>Ochrophyta</taxon>
        <taxon>Bacillariophyta</taxon>
        <taxon>Coscinodiscophyceae</taxon>
        <taxon>Thalassiosirophycidae</taxon>
        <taxon>Thalassiosirales</taxon>
        <taxon>Thalassiosiraceae</taxon>
        <taxon>Thalassiosira</taxon>
    </lineage>
</organism>
<proteinExistence type="predicted"/>
<comment type="caution">
    <text evidence="2">The sequence shown here is derived from an EMBL/GenBank/DDBJ whole genome shotgun (WGS) entry which is preliminary data.</text>
</comment>
<feature type="compositionally biased region" description="Polar residues" evidence="1">
    <location>
        <begin position="17"/>
        <end position="28"/>
    </location>
</feature>
<dbReference type="EMBL" id="AGNL01033042">
    <property type="protein sequence ID" value="EJK55864.1"/>
    <property type="molecule type" value="Genomic_DNA"/>
</dbReference>
<accession>K0RTZ7</accession>
<feature type="non-terminal residue" evidence="2">
    <location>
        <position position="1"/>
    </location>
</feature>
<evidence type="ECO:0000256" key="1">
    <source>
        <dbReference type="SAM" id="MobiDB-lite"/>
    </source>
</evidence>
<dbReference type="Proteomes" id="UP000266841">
    <property type="component" value="Unassembled WGS sequence"/>
</dbReference>
<gene>
    <name evidence="2" type="ORF">THAOC_24349</name>
</gene>
<feature type="region of interest" description="Disordered" evidence="1">
    <location>
        <begin position="1"/>
        <end position="113"/>
    </location>
</feature>
<feature type="compositionally biased region" description="Polar residues" evidence="1">
    <location>
        <begin position="81"/>
        <end position="92"/>
    </location>
</feature>
<evidence type="ECO:0000313" key="3">
    <source>
        <dbReference type="Proteomes" id="UP000266841"/>
    </source>
</evidence>
<dbReference type="AlphaFoldDB" id="K0RTZ7"/>
<sequence>TSTELFDNWHAKRQQRGPRSSTLATRQQRPQRRRISNHAPPIQTSGRSRNHARERSTAQTKQATLRQGHPRGGRGRLPAEPTTTATIDGNHTSTDDRTGSHKHTPAEGYGTYEQFRPERIRPLRALVETDGHTTPATG</sequence>
<evidence type="ECO:0000313" key="2">
    <source>
        <dbReference type="EMBL" id="EJK55864.1"/>
    </source>
</evidence>